<accession>A0ABY5LJP2</accession>
<keyword evidence="4" id="KW-0904">Protein phosphatase</keyword>
<keyword evidence="7" id="KW-1185">Reference proteome</keyword>
<dbReference type="RefSeq" id="WP_257085054.1">
    <property type="nucleotide sequence ID" value="NZ_CP102096.1"/>
</dbReference>
<proteinExistence type="inferred from homology"/>
<dbReference type="InterPro" id="IPR050438">
    <property type="entry name" value="LMW_PTPase"/>
</dbReference>
<keyword evidence="3" id="KW-0378">Hydrolase</keyword>
<dbReference type="EMBL" id="CP102096">
    <property type="protein sequence ID" value="UUM31330.1"/>
    <property type="molecule type" value="Genomic_DNA"/>
</dbReference>
<dbReference type="InterPro" id="IPR017867">
    <property type="entry name" value="Tyr_phospatase_low_mol_wt"/>
</dbReference>
<dbReference type="InterPro" id="IPR023485">
    <property type="entry name" value="Ptyr_pPase"/>
</dbReference>
<gene>
    <name evidence="6" type="ORF">NP165_04120</name>
</gene>
<dbReference type="Pfam" id="PF01451">
    <property type="entry name" value="LMWPc"/>
    <property type="match status" value="1"/>
</dbReference>
<dbReference type="EC" id="3.1.3.48" evidence="2"/>
<evidence type="ECO:0000259" key="5">
    <source>
        <dbReference type="SMART" id="SM00226"/>
    </source>
</evidence>
<dbReference type="SUPFAM" id="SSF52788">
    <property type="entry name" value="Phosphotyrosine protein phosphatases I"/>
    <property type="match status" value="1"/>
</dbReference>
<evidence type="ECO:0000256" key="3">
    <source>
        <dbReference type="ARBA" id="ARBA00022801"/>
    </source>
</evidence>
<evidence type="ECO:0000256" key="2">
    <source>
        <dbReference type="ARBA" id="ARBA00013064"/>
    </source>
</evidence>
<sequence length="149" mass="16574">MTKILVVCMGNICRSPTGEAVLRKKALQLGVDVNVDSAGTIGCHKGSKPDPRAVSAGEKRGYSFKGIRARQVTNSDFEKFDFILAADEHNLRDLQEQCPQEHLHKIQLFLSHSDEGFDEIPDPYYGGDRGFELVLDLIEDASENLLKKL</sequence>
<evidence type="ECO:0000313" key="7">
    <source>
        <dbReference type="Proteomes" id="UP001058602"/>
    </source>
</evidence>
<reference evidence="6" key="1">
    <citation type="submission" date="2022-07" db="EMBL/GenBank/DDBJ databases">
        <title>Complete genome of Vibrio japonicus strain JCM 31412T and phylogenomic assessment of the Nereis clade of the genus Vibrio.</title>
        <authorList>
            <person name="Shlafstein M.D."/>
            <person name="Emsley S.A."/>
            <person name="Ushijima B."/>
            <person name="Videau P."/>
            <person name="Saw J.H."/>
        </authorList>
    </citation>
    <scope>NUCLEOTIDE SEQUENCE</scope>
    <source>
        <strain evidence="6">JCM 31412</strain>
    </source>
</reference>
<comment type="similarity">
    <text evidence="1">Belongs to the low molecular weight phosphotyrosine protein phosphatase family.</text>
</comment>
<evidence type="ECO:0000256" key="4">
    <source>
        <dbReference type="ARBA" id="ARBA00022912"/>
    </source>
</evidence>
<evidence type="ECO:0000256" key="1">
    <source>
        <dbReference type="ARBA" id="ARBA00011063"/>
    </source>
</evidence>
<feature type="domain" description="Phosphotyrosine protein phosphatase I" evidence="5">
    <location>
        <begin position="2"/>
        <end position="148"/>
    </location>
</feature>
<dbReference type="SMART" id="SM00226">
    <property type="entry name" value="LMWPc"/>
    <property type="match status" value="1"/>
</dbReference>
<dbReference type="PANTHER" id="PTHR11717:SF7">
    <property type="entry name" value="LOW MOLECULAR WEIGHT PHOSPHOTYROSINE PROTEIN PHOSPHATASE"/>
    <property type="match status" value="1"/>
</dbReference>
<dbReference type="PANTHER" id="PTHR11717">
    <property type="entry name" value="LOW MOLECULAR WEIGHT PROTEIN TYROSINE PHOSPHATASE"/>
    <property type="match status" value="1"/>
</dbReference>
<organism evidence="6 7">
    <name type="scientific">Vibrio japonicus</name>
    <dbReference type="NCBI Taxonomy" id="1824638"/>
    <lineage>
        <taxon>Bacteria</taxon>
        <taxon>Pseudomonadati</taxon>
        <taxon>Pseudomonadota</taxon>
        <taxon>Gammaproteobacteria</taxon>
        <taxon>Vibrionales</taxon>
        <taxon>Vibrionaceae</taxon>
        <taxon>Vibrio</taxon>
    </lineage>
</organism>
<name>A0ABY5LJP2_9VIBR</name>
<evidence type="ECO:0000313" key="6">
    <source>
        <dbReference type="EMBL" id="UUM31330.1"/>
    </source>
</evidence>
<dbReference type="Proteomes" id="UP001058602">
    <property type="component" value="Chromosome 1"/>
</dbReference>
<dbReference type="InterPro" id="IPR036196">
    <property type="entry name" value="Ptyr_pPase_sf"/>
</dbReference>
<dbReference type="CDD" id="cd16343">
    <property type="entry name" value="LMWPTP"/>
    <property type="match status" value="1"/>
</dbReference>
<dbReference type="Gene3D" id="3.40.50.2300">
    <property type="match status" value="1"/>
</dbReference>
<protein>
    <recommendedName>
        <fullName evidence="2">protein-tyrosine-phosphatase</fullName>
        <ecNumber evidence="2">3.1.3.48</ecNumber>
    </recommendedName>
</protein>
<dbReference type="PRINTS" id="PR00719">
    <property type="entry name" value="LMWPTPASE"/>
</dbReference>